<evidence type="ECO:0000259" key="3">
    <source>
        <dbReference type="Pfam" id="PF07727"/>
    </source>
</evidence>
<evidence type="ECO:0000313" key="4">
    <source>
        <dbReference type="EMBL" id="GJT62665.1"/>
    </source>
</evidence>
<feature type="region of interest" description="Disordered" evidence="1">
    <location>
        <begin position="1"/>
        <end position="44"/>
    </location>
</feature>
<evidence type="ECO:0000313" key="5">
    <source>
        <dbReference type="Proteomes" id="UP001151760"/>
    </source>
</evidence>
<dbReference type="EMBL" id="BQNB010017394">
    <property type="protein sequence ID" value="GJT62665.1"/>
    <property type="molecule type" value="Genomic_DNA"/>
</dbReference>
<dbReference type="InterPro" id="IPR013103">
    <property type="entry name" value="RVT_2"/>
</dbReference>
<dbReference type="Pfam" id="PF07727">
    <property type="entry name" value="RVT_2"/>
    <property type="match status" value="1"/>
</dbReference>
<feature type="transmembrane region" description="Helical" evidence="2">
    <location>
        <begin position="180"/>
        <end position="200"/>
    </location>
</feature>
<reference evidence="4" key="2">
    <citation type="submission" date="2022-01" db="EMBL/GenBank/DDBJ databases">
        <authorList>
            <person name="Yamashiro T."/>
            <person name="Shiraishi A."/>
            <person name="Satake H."/>
            <person name="Nakayama K."/>
        </authorList>
    </citation>
    <scope>NUCLEOTIDE SEQUENCE</scope>
</reference>
<accession>A0ABQ5FH76</accession>
<name>A0ABQ5FH76_9ASTR</name>
<gene>
    <name evidence="4" type="ORF">Tco_1006198</name>
</gene>
<evidence type="ECO:0000256" key="2">
    <source>
        <dbReference type="SAM" id="Phobius"/>
    </source>
</evidence>
<keyword evidence="2" id="KW-0812">Transmembrane</keyword>
<comment type="caution">
    <text evidence="4">The sequence shown here is derived from an EMBL/GenBank/DDBJ whole genome shotgun (WGS) entry which is preliminary data.</text>
</comment>
<protein>
    <submittedName>
        <fullName evidence="4">Ribonuclease H-like domain-containing protein</fullName>
    </submittedName>
</protein>
<evidence type="ECO:0000256" key="1">
    <source>
        <dbReference type="SAM" id="MobiDB-lite"/>
    </source>
</evidence>
<keyword evidence="2" id="KW-0472">Membrane</keyword>
<feature type="transmembrane region" description="Helical" evidence="2">
    <location>
        <begin position="206"/>
        <end position="226"/>
    </location>
</feature>
<proteinExistence type="predicted"/>
<dbReference type="PANTHER" id="PTHR11439">
    <property type="entry name" value="GAG-POL-RELATED RETROTRANSPOSON"/>
    <property type="match status" value="1"/>
</dbReference>
<keyword evidence="5" id="KW-1185">Reference proteome</keyword>
<reference evidence="4" key="1">
    <citation type="journal article" date="2022" name="Int. J. Mol. Sci.">
        <title>Draft Genome of Tanacetum Coccineum: Genomic Comparison of Closely Related Tanacetum-Family Plants.</title>
        <authorList>
            <person name="Yamashiro T."/>
            <person name="Shiraishi A."/>
            <person name="Nakayama K."/>
            <person name="Satake H."/>
        </authorList>
    </citation>
    <scope>NUCLEOTIDE SEQUENCE</scope>
</reference>
<keyword evidence="2" id="KW-1133">Transmembrane helix</keyword>
<sequence length="392" mass="44120">MLAYKANSPLHHKSHLSQQGNPPEASPPIPHVSPLKSASPVHIENPNPVSIHPMVTWFRVGSSRPPERLNLHVYTISPLRTSYTDAFNDPNWQNDVHDEYNGLIKNNFWTHVPRPTDANIVHCMWLFRHKHLADGTLCRYKASLVANGNTRLSSIDGDETFSPVIDGLFMVLRRPIGLGFSCKMLTVLGLLIVVVTHHYLSTDRAPALLICYCMLMILLQQIIELLHREFSMTDLGSINYFLGIFVARDSSGMFLSQLKYAIEILERAYMVSCNLSRTPVDTESKLGVDGDPKVCLYMHNPREPHFWALKRILRYVRGTLGYGLQSYSSSTTSLIAYLDADWAGCPITRRSTSGYSVFLGNSLLSWSFKRHPTLSRSSAKAELPMLLLKPVG</sequence>
<dbReference type="CDD" id="cd09272">
    <property type="entry name" value="RNase_HI_RT_Ty1"/>
    <property type="match status" value="1"/>
</dbReference>
<feature type="domain" description="Reverse transcriptase Ty1/copia-type" evidence="3">
    <location>
        <begin position="218"/>
        <end position="280"/>
    </location>
</feature>
<dbReference type="Proteomes" id="UP001151760">
    <property type="component" value="Unassembled WGS sequence"/>
</dbReference>
<dbReference type="PANTHER" id="PTHR11439:SF524">
    <property type="entry name" value="RNA-DIRECTED DNA POLYMERASE, PROTEIN KINASE RLK-PELLE-DLSV FAMILY"/>
    <property type="match status" value="1"/>
</dbReference>
<organism evidence="4 5">
    <name type="scientific">Tanacetum coccineum</name>
    <dbReference type="NCBI Taxonomy" id="301880"/>
    <lineage>
        <taxon>Eukaryota</taxon>
        <taxon>Viridiplantae</taxon>
        <taxon>Streptophyta</taxon>
        <taxon>Embryophyta</taxon>
        <taxon>Tracheophyta</taxon>
        <taxon>Spermatophyta</taxon>
        <taxon>Magnoliopsida</taxon>
        <taxon>eudicotyledons</taxon>
        <taxon>Gunneridae</taxon>
        <taxon>Pentapetalae</taxon>
        <taxon>asterids</taxon>
        <taxon>campanulids</taxon>
        <taxon>Asterales</taxon>
        <taxon>Asteraceae</taxon>
        <taxon>Asteroideae</taxon>
        <taxon>Anthemideae</taxon>
        <taxon>Anthemidinae</taxon>
        <taxon>Tanacetum</taxon>
    </lineage>
</organism>